<feature type="transmembrane region" description="Helical" evidence="1">
    <location>
        <begin position="39"/>
        <end position="61"/>
    </location>
</feature>
<reference evidence="2 3" key="1">
    <citation type="submission" date="2018-01" db="EMBL/GenBank/DDBJ databases">
        <title>Co-occurrence of chitin degradation, pigmentation and bioactivity in marine Pseudoalteromonas.</title>
        <authorList>
            <person name="Paulsen S."/>
            <person name="Gram L."/>
            <person name="Machado H."/>
        </authorList>
    </citation>
    <scope>NUCLEOTIDE SEQUENCE [LARGE SCALE GENOMIC DNA]</scope>
    <source>
        <strain evidence="2 3">S3898</strain>
    </source>
</reference>
<dbReference type="Proteomes" id="UP000291338">
    <property type="component" value="Unassembled WGS sequence"/>
</dbReference>
<sequence>MRYLWPSLVGSCIGYFLARQCEGVHTFLLSSLPLLKDKNTLFISLMLVTGPLLIIENKYFWGRFIRLQTPCDIWGVAIGFQIGFVTLSIY</sequence>
<evidence type="ECO:0000313" key="2">
    <source>
        <dbReference type="EMBL" id="RZQ53603.1"/>
    </source>
</evidence>
<organism evidence="2 3">
    <name type="scientific">Pseudoalteromonas phenolica</name>
    <dbReference type="NCBI Taxonomy" id="161398"/>
    <lineage>
        <taxon>Bacteria</taxon>
        <taxon>Pseudomonadati</taxon>
        <taxon>Pseudomonadota</taxon>
        <taxon>Gammaproteobacteria</taxon>
        <taxon>Alteromonadales</taxon>
        <taxon>Pseudoalteromonadaceae</taxon>
        <taxon>Pseudoalteromonas</taxon>
    </lineage>
</organism>
<keyword evidence="1" id="KW-0812">Transmembrane</keyword>
<evidence type="ECO:0000256" key="1">
    <source>
        <dbReference type="SAM" id="Phobius"/>
    </source>
</evidence>
<keyword evidence="1" id="KW-0472">Membrane</keyword>
<name>A0A4Q7IMS0_9GAMM</name>
<dbReference type="AlphaFoldDB" id="A0A4Q7IMS0"/>
<proteinExistence type="predicted"/>
<evidence type="ECO:0000313" key="3">
    <source>
        <dbReference type="Proteomes" id="UP000291338"/>
    </source>
</evidence>
<accession>A0A4Q7IMS0</accession>
<comment type="caution">
    <text evidence="2">The sequence shown here is derived from an EMBL/GenBank/DDBJ whole genome shotgun (WGS) entry which is preliminary data.</text>
</comment>
<dbReference type="EMBL" id="PPSX01000023">
    <property type="protein sequence ID" value="RZQ53603.1"/>
    <property type="molecule type" value="Genomic_DNA"/>
</dbReference>
<gene>
    <name evidence="2" type="ORF">C1E23_08115</name>
</gene>
<keyword evidence="1" id="KW-1133">Transmembrane helix</keyword>
<protein>
    <submittedName>
        <fullName evidence="2">Uncharacterized protein</fullName>
    </submittedName>
</protein>